<sequence length="177" mass="19441">MGKSAELQLSHMCEKPTQRRSVLVSRAKLHGRLGQESKAATACISGMVASETTSLGEVTPASVRRVVLFLLFLSLPVLLKANFPGIGGLFNEGRVPTRASYISHSRKARLATERWEEPNLVRIRNSENMGARGFERKKGCQVRPQRVATPFPSVAKWGHTPALWTSAGLSDLRKASF</sequence>
<dbReference type="Proteomes" id="UP001054837">
    <property type="component" value="Unassembled WGS sequence"/>
</dbReference>
<reference evidence="1 2" key="1">
    <citation type="submission" date="2021-06" db="EMBL/GenBank/DDBJ databases">
        <title>Caerostris darwini draft genome.</title>
        <authorList>
            <person name="Kono N."/>
            <person name="Arakawa K."/>
        </authorList>
    </citation>
    <scope>NUCLEOTIDE SEQUENCE [LARGE SCALE GENOMIC DNA]</scope>
</reference>
<organism evidence="1 2">
    <name type="scientific">Caerostris darwini</name>
    <dbReference type="NCBI Taxonomy" id="1538125"/>
    <lineage>
        <taxon>Eukaryota</taxon>
        <taxon>Metazoa</taxon>
        <taxon>Ecdysozoa</taxon>
        <taxon>Arthropoda</taxon>
        <taxon>Chelicerata</taxon>
        <taxon>Arachnida</taxon>
        <taxon>Araneae</taxon>
        <taxon>Araneomorphae</taxon>
        <taxon>Entelegynae</taxon>
        <taxon>Araneoidea</taxon>
        <taxon>Araneidae</taxon>
        <taxon>Caerostris</taxon>
    </lineage>
</organism>
<name>A0AAV4P8U1_9ARAC</name>
<protein>
    <submittedName>
        <fullName evidence="1">Uncharacterized protein</fullName>
    </submittedName>
</protein>
<evidence type="ECO:0000313" key="2">
    <source>
        <dbReference type="Proteomes" id="UP001054837"/>
    </source>
</evidence>
<gene>
    <name evidence="1" type="ORF">CDAR_408951</name>
</gene>
<accession>A0AAV4P8U1</accession>
<comment type="caution">
    <text evidence="1">The sequence shown here is derived from an EMBL/GenBank/DDBJ whole genome shotgun (WGS) entry which is preliminary data.</text>
</comment>
<keyword evidence="2" id="KW-1185">Reference proteome</keyword>
<proteinExistence type="predicted"/>
<dbReference type="AlphaFoldDB" id="A0AAV4P8U1"/>
<evidence type="ECO:0000313" key="1">
    <source>
        <dbReference type="EMBL" id="GIX93466.1"/>
    </source>
</evidence>
<dbReference type="EMBL" id="BPLQ01002494">
    <property type="protein sequence ID" value="GIX93466.1"/>
    <property type="molecule type" value="Genomic_DNA"/>
</dbReference>